<dbReference type="InterPro" id="IPR038765">
    <property type="entry name" value="Papain-like_cys_pep_sf"/>
</dbReference>
<feature type="domain" description="USP" evidence="3">
    <location>
        <begin position="529"/>
        <end position="586"/>
    </location>
</feature>
<dbReference type="Gene3D" id="3.90.70.10">
    <property type="entry name" value="Cysteine proteinases"/>
    <property type="match status" value="1"/>
</dbReference>
<reference evidence="4" key="1">
    <citation type="submission" date="2023-07" db="EMBL/GenBank/DDBJ databases">
        <title>A chromosome-level genome assembly of Lolium multiflorum.</title>
        <authorList>
            <person name="Chen Y."/>
            <person name="Copetti D."/>
            <person name="Kolliker R."/>
            <person name="Studer B."/>
        </authorList>
    </citation>
    <scope>NUCLEOTIDE SEQUENCE</scope>
    <source>
        <strain evidence="4">02402/16</strain>
        <tissue evidence="4">Leaf</tissue>
    </source>
</reference>
<dbReference type="GO" id="GO:0005829">
    <property type="term" value="C:cytosol"/>
    <property type="evidence" value="ECO:0007669"/>
    <property type="project" value="TreeGrafter"/>
</dbReference>
<dbReference type="GO" id="GO:0004843">
    <property type="term" value="F:cysteine-type deubiquitinase activity"/>
    <property type="evidence" value="ECO:0007669"/>
    <property type="project" value="InterPro"/>
</dbReference>
<dbReference type="PROSITE" id="PS50235">
    <property type="entry name" value="USP_3"/>
    <property type="match status" value="1"/>
</dbReference>
<evidence type="ECO:0000313" key="4">
    <source>
        <dbReference type="EMBL" id="KAK1620702.1"/>
    </source>
</evidence>
<name>A0AAD8VUX7_LOLMU</name>
<sequence length="680" mass="76357">MRRRGRASLRNHDSRARDRSFRPETHAPLAMDRHRNRAPLAVDRRRNRAPRGRPPPESRVPQMESRARGRTASAPAISRAAGQQRPRVCQRLEPLLVAAAGAPLSPAMELEEDGPEAAGAPLSPAMELEEGGPEAAGAASRRRCCNLLSAGAGGPLSPPLELEELEEAGGGVGGLVQVHDLAVLAVEDLQVAVINGEPVQKMDKRTREVLLPQVNKKRKINNKMRLQYDDPLVLLNDYMKEQIDGGELWKLVSKRKKVPLSAKGVWRYNRMRQEDIFSKPLIHMRLGFPRMTIHCDKMLEQDRGKDAIIDLNLSPSHQMLEQHRVNKVVIDLNLSPSHQMQVHERGKNVVIDLNLSPSQQMQVHDRGKGDIMMLEKDRGKGDEMMQVHDRGKGDDMMLEKDKGKGDETMLEKDRGKGDETMLEKDRCKGDDMMLEKDRGKGDETMLEKDRGKGDETMLEKDRGKGDETMLEKDRGKGDETMLEKDRGRELRDEERYGIYFALEVIRRRDGGFTKEDKQLIAEMHQGLKYDLYGVVKHSGLPNFGHYMCTIRSSPTSWHLMNDSLVDSITETSALNQQAYLLFYVRQGMFPWFSSFLQEANSSAHSATKRMYPVNNDHNVFAFDSLGLHLLMKGNHMNDNHLLVRKGASPAASSCGCGRQQLGEAAAAAPDSSLGRSLGWH</sequence>
<dbReference type="PANTHER" id="PTHR24006">
    <property type="entry name" value="UBIQUITIN CARBOXYL-TERMINAL HYDROLASE"/>
    <property type="match status" value="1"/>
</dbReference>
<evidence type="ECO:0000256" key="2">
    <source>
        <dbReference type="SAM" id="MobiDB-lite"/>
    </source>
</evidence>
<evidence type="ECO:0000259" key="3">
    <source>
        <dbReference type="PROSITE" id="PS50235"/>
    </source>
</evidence>
<dbReference type="AlphaFoldDB" id="A0AAD8VUX7"/>
<comment type="similarity">
    <text evidence="1">Belongs to the peptidase C19 family.</text>
</comment>
<dbReference type="GO" id="GO:0016579">
    <property type="term" value="P:protein deubiquitination"/>
    <property type="evidence" value="ECO:0007669"/>
    <property type="project" value="InterPro"/>
</dbReference>
<accession>A0AAD8VUX7</accession>
<keyword evidence="5" id="KW-1185">Reference proteome</keyword>
<evidence type="ECO:0000256" key="1">
    <source>
        <dbReference type="ARBA" id="ARBA00009085"/>
    </source>
</evidence>
<dbReference type="Proteomes" id="UP001231189">
    <property type="component" value="Unassembled WGS sequence"/>
</dbReference>
<organism evidence="4 5">
    <name type="scientific">Lolium multiflorum</name>
    <name type="common">Italian ryegrass</name>
    <name type="synonym">Lolium perenne subsp. multiflorum</name>
    <dbReference type="NCBI Taxonomy" id="4521"/>
    <lineage>
        <taxon>Eukaryota</taxon>
        <taxon>Viridiplantae</taxon>
        <taxon>Streptophyta</taxon>
        <taxon>Embryophyta</taxon>
        <taxon>Tracheophyta</taxon>
        <taxon>Spermatophyta</taxon>
        <taxon>Magnoliopsida</taxon>
        <taxon>Liliopsida</taxon>
        <taxon>Poales</taxon>
        <taxon>Poaceae</taxon>
        <taxon>BOP clade</taxon>
        <taxon>Pooideae</taxon>
        <taxon>Poodae</taxon>
        <taxon>Poeae</taxon>
        <taxon>Poeae Chloroplast Group 2 (Poeae type)</taxon>
        <taxon>Loliodinae</taxon>
        <taxon>Loliinae</taxon>
        <taxon>Lolium</taxon>
    </lineage>
</organism>
<feature type="compositionally biased region" description="Basic and acidic residues" evidence="2">
    <location>
        <begin position="10"/>
        <end position="25"/>
    </location>
</feature>
<dbReference type="InterPro" id="IPR050164">
    <property type="entry name" value="Peptidase_C19"/>
</dbReference>
<comment type="caution">
    <text evidence="4">The sequence shown here is derived from an EMBL/GenBank/DDBJ whole genome shotgun (WGS) entry which is preliminary data.</text>
</comment>
<dbReference type="EMBL" id="JAUUTY010000006">
    <property type="protein sequence ID" value="KAK1620702.1"/>
    <property type="molecule type" value="Genomic_DNA"/>
</dbReference>
<dbReference type="InterPro" id="IPR018200">
    <property type="entry name" value="USP_CS"/>
</dbReference>
<feature type="region of interest" description="Disordered" evidence="2">
    <location>
        <begin position="393"/>
        <end position="486"/>
    </location>
</feature>
<evidence type="ECO:0000313" key="5">
    <source>
        <dbReference type="Proteomes" id="UP001231189"/>
    </source>
</evidence>
<gene>
    <name evidence="4" type="ORF">QYE76_026219</name>
</gene>
<dbReference type="InterPro" id="IPR028889">
    <property type="entry name" value="USP"/>
</dbReference>
<protein>
    <recommendedName>
        <fullName evidence="3">USP domain-containing protein</fullName>
    </recommendedName>
</protein>
<proteinExistence type="inferred from homology"/>
<dbReference type="PANTHER" id="PTHR24006:SF747">
    <property type="entry name" value="UBIQUITIN CARBOXYL-TERMINAL HYDROLASE 20"/>
    <property type="match status" value="1"/>
</dbReference>
<feature type="region of interest" description="Disordered" evidence="2">
    <location>
        <begin position="107"/>
        <end position="137"/>
    </location>
</feature>
<dbReference type="CDD" id="cd21793">
    <property type="entry name" value="Rad21_Rec8_M_AtSYN1-like"/>
    <property type="match status" value="1"/>
</dbReference>
<dbReference type="Pfam" id="PF00443">
    <property type="entry name" value="UCH"/>
    <property type="match status" value="1"/>
</dbReference>
<dbReference type="GO" id="GO:0005634">
    <property type="term" value="C:nucleus"/>
    <property type="evidence" value="ECO:0007669"/>
    <property type="project" value="TreeGrafter"/>
</dbReference>
<dbReference type="SUPFAM" id="SSF54001">
    <property type="entry name" value="Cysteine proteinases"/>
    <property type="match status" value="1"/>
</dbReference>
<dbReference type="PROSITE" id="PS00973">
    <property type="entry name" value="USP_2"/>
    <property type="match status" value="1"/>
</dbReference>
<dbReference type="InterPro" id="IPR001394">
    <property type="entry name" value="Peptidase_C19_UCH"/>
</dbReference>
<feature type="region of interest" description="Disordered" evidence="2">
    <location>
        <begin position="1"/>
        <end position="86"/>
    </location>
</feature>